<dbReference type="Gene3D" id="3.30.1780.10">
    <property type="entry name" value="ornithine cyclodeaminase, domain 1"/>
    <property type="match status" value="1"/>
</dbReference>
<organism evidence="1 2">
    <name type="scientific">Deinococcus carri</name>
    <dbReference type="NCBI Taxonomy" id="1211323"/>
    <lineage>
        <taxon>Bacteria</taxon>
        <taxon>Thermotogati</taxon>
        <taxon>Deinococcota</taxon>
        <taxon>Deinococci</taxon>
        <taxon>Deinococcales</taxon>
        <taxon>Deinococcaceae</taxon>
        <taxon>Deinococcus</taxon>
    </lineage>
</organism>
<dbReference type="InterPro" id="IPR036291">
    <property type="entry name" value="NAD(P)-bd_dom_sf"/>
</dbReference>
<dbReference type="NCBIfam" id="NF005603">
    <property type="entry name" value="PRK07340.1"/>
    <property type="match status" value="1"/>
</dbReference>
<dbReference type="PIRSF" id="PIRSF001439">
    <property type="entry name" value="CryM"/>
    <property type="match status" value="1"/>
</dbReference>
<dbReference type="NCBIfam" id="NF045512">
    <property type="entry name" value="PyrPipCarbRedLhpI"/>
    <property type="match status" value="1"/>
</dbReference>
<dbReference type="RefSeq" id="WP_345459139.1">
    <property type="nucleotide sequence ID" value="NZ_BAABRP010000001.1"/>
</dbReference>
<dbReference type="PANTHER" id="PTHR13812">
    <property type="entry name" value="KETIMINE REDUCTASE MU-CRYSTALLIN"/>
    <property type="match status" value="1"/>
</dbReference>
<dbReference type="Pfam" id="PF02423">
    <property type="entry name" value="OCD_Mu_crystall"/>
    <property type="match status" value="1"/>
</dbReference>
<dbReference type="Proteomes" id="UP001401887">
    <property type="component" value="Unassembled WGS sequence"/>
</dbReference>
<protein>
    <submittedName>
        <fullName evidence="1">Delta(1)-pyrroline-2-carboxylate reductase 1</fullName>
    </submittedName>
</protein>
<comment type="caution">
    <text evidence="1">The sequence shown here is derived from an EMBL/GenBank/DDBJ whole genome shotgun (WGS) entry which is preliminary data.</text>
</comment>
<dbReference type="InterPro" id="IPR003462">
    <property type="entry name" value="ODC_Mu_crystall"/>
</dbReference>
<sequence length="296" mass="30671">MALHLSDAAQTARLLPYPELVDALRVACLEYARGEIRSPDRLAVPLEGGGVMLSMPACASDLAVHKLVNVCPANRERGLSTIHGQVTACDAATGTPLFVLDGPTVTARRTAAVSLLGIQTLLGTPREVALLGTGKQAEAHAQALAAIFPGVRIGVQGSHLESAQAFCARLGGSLFPVDGVPETAEVVITATTSRTPVYTLPARPGRLVVAVGAFTPEAAEIAPQTVRGSRLYVDDLVGARHEAGDLLQAGVDWADVHSLAGALTTPPSGEEPRLFKTVGCAAWDLAACRVARGLRG</sequence>
<dbReference type="SUPFAM" id="SSF51735">
    <property type="entry name" value="NAD(P)-binding Rossmann-fold domains"/>
    <property type="match status" value="1"/>
</dbReference>
<dbReference type="PANTHER" id="PTHR13812:SF19">
    <property type="entry name" value="KETIMINE REDUCTASE MU-CRYSTALLIN"/>
    <property type="match status" value="1"/>
</dbReference>
<proteinExistence type="predicted"/>
<dbReference type="Gene3D" id="3.40.50.720">
    <property type="entry name" value="NAD(P)-binding Rossmann-like Domain"/>
    <property type="match status" value="1"/>
</dbReference>
<dbReference type="InterPro" id="IPR023401">
    <property type="entry name" value="ODC_N"/>
</dbReference>
<evidence type="ECO:0000313" key="2">
    <source>
        <dbReference type="Proteomes" id="UP001401887"/>
    </source>
</evidence>
<keyword evidence="2" id="KW-1185">Reference proteome</keyword>
<evidence type="ECO:0000313" key="1">
    <source>
        <dbReference type="EMBL" id="GAA5511351.1"/>
    </source>
</evidence>
<reference evidence="1 2" key="1">
    <citation type="submission" date="2024-02" db="EMBL/GenBank/DDBJ databases">
        <title>Deinococcus carri NBRC 110142.</title>
        <authorList>
            <person name="Ichikawa N."/>
            <person name="Katano-Makiyama Y."/>
            <person name="Hidaka K."/>
        </authorList>
    </citation>
    <scope>NUCLEOTIDE SEQUENCE [LARGE SCALE GENOMIC DNA]</scope>
    <source>
        <strain evidence="1 2">NBRC 110142</strain>
    </source>
</reference>
<name>A0ABP9W1V6_9DEIO</name>
<dbReference type="InterPro" id="IPR053444">
    <property type="entry name" value="Pyr2C_reductase-like"/>
</dbReference>
<dbReference type="EMBL" id="BAABRP010000001">
    <property type="protein sequence ID" value="GAA5511351.1"/>
    <property type="molecule type" value="Genomic_DNA"/>
</dbReference>
<gene>
    <name evidence="1" type="primary">ocd</name>
    <name evidence="1" type="ORF">Dcar01_00058</name>
</gene>
<accession>A0ABP9W1V6</accession>